<dbReference type="EMBL" id="MU157830">
    <property type="protein sequence ID" value="KAF9532749.1"/>
    <property type="molecule type" value="Genomic_DNA"/>
</dbReference>
<dbReference type="Proteomes" id="UP000807306">
    <property type="component" value="Unassembled WGS sequence"/>
</dbReference>
<proteinExistence type="predicted"/>
<accession>A0A9P6EQC8</accession>
<reference evidence="2" key="1">
    <citation type="submission" date="2020-11" db="EMBL/GenBank/DDBJ databases">
        <authorList>
            <consortium name="DOE Joint Genome Institute"/>
            <person name="Ahrendt S."/>
            <person name="Riley R."/>
            <person name="Andreopoulos W."/>
            <person name="Labutti K."/>
            <person name="Pangilinan J."/>
            <person name="Ruiz-Duenas F.J."/>
            <person name="Barrasa J.M."/>
            <person name="Sanchez-Garcia M."/>
            <person name="Camarero S."/>
            <person name="Miyauchi S."/>
            <person name="Serrano A."/>
            <person name="Linde D."/>
            <person name="Babiker R."/>
            <person name="Drula E."/>
            <person name="Ayuso-Fernandez I."/>
            <person name="Pacheco R."/>
            <person name="Padilla G."/>
            <person name="Ferreira P."/>
            <person name="Barriuso J."/>
            <person name="Kellner H."/>
            <person name="Castanera R."/>
            <person name="Alfaro M."/>
            <person name="Ramirez L."/>
            <person name="Pisabarro A.G."/>
            <person name="Kuo A."/>
            <person name="Tritt A."/>
            <person name="Lipzen A."/>
            <person name="He G."/>
            <person name="Yan M."/>
            <person name="Ng V."/>
            <person name="Cullen D."/>
            <person name="Martin F."/>
            <person name="Rosso M.-N."/>
            <person name="Henrissat B."/>
            <person name="Hibbett D."/>
            <person name="Martinez A.T."/>
            <person name="Grigoriev I.V."/>
        </authorList>
    </citation>
    <scope>NUCLEOTIDE SEQUENCE</scope>
    <source>
        <strain evidence="2">CBS 506.95</strain>
    </source>
</reference>
<keyword evidence="3" id="KW-1185">Reference proteome</keyword>
<comment type="caution">
    <text evidence="2">The sequence shown here is derived from an EMBL/GenBank/DDBJ whole genome shotgun (WGS) entry which is preliminary data.</text>
</comment>
<protein>
    <submittedName>
        <fullName evidence="2">Uncharacterized protein</fullName>
    </submittedName>
</protein>
<dbReference type="AlphaFoldDB" id="A0A9P6EQC8"/>
<feature type="region of interest" description="Disordered" evidence="1">
    <location>
        <begin position="1"/>
        <end position="26"/>
    </location>
</feature>
<organism evidence="2 3">
    <name type="scientific">Crepidotus variabilis</name>
    <dbReference type="NCBI Taxonomy" id="179855"/>
    <lineage>
        <taxon>Eukaryota</taxon>
        <taxon>Fungi</taxon>
        <taxon>Dikarya</taxon>
        <taxon>Basidiomycota</taxon>
        <taxon>Agaricomycotina</taxon>
        <taxon>Agaricomycetes</taxon>
        <taxon>Agaricomycetidae</taxon>
        <taxon>Agaricales</taxon>
        <taxon>Agaricineae</taxon>
        <taxon>Crepidotaceae</taxon>
        <taxon>Crepidotus</taxon>
    </lineage>
</organism>
<evidence type="ECO:0000313" key="3">
    <source>
        <dbReference type="Proteomes" id="UP000807306"/>
    </source>
</evidence>
<evidence type="ECO:0000256" key="1">
    <source>
        <dbReference type="SAM" id="MobiDB-lite"/>
    </source>
</evidence>
<evidence type="ECO:0000313" key="2">
    <source>
        <dbReference type="EMBL" id="KAF9532749.1"/>
    </source>
</evidence>
<gene>
    <name evidence="2" type="ORF">CPB83DRAFT_846283</name>
</gene>
<name>A0A9P6EQC8_9AGAR</name>
<sequence>MESQPVEDVPVDDEVEHEEHQSRHSSILGPYRKQVPFTQFPIYHPTTISAYQPAVFSRSLMSTGYGFAPWQPGANERPETHFHQGMSIGDVGFIGSDGALHYRFNIFHPSDHPIQPPTLPRTFRPIEPPLAEWDIRTSEDEITEGTVLTSKGVNATTISENPLEMEFKSKAREGAVLVLPEGAVREDLLDTHKLYKYVKEYASDWYQFLNDYNDFPTLTPVVNGTLFVVTGTDKTKVYSSALFPFEEDERCRATTFKYMAKSVKDRHWSPAPSVTCSSEGLTNADGEYPSAIFIRGLTVALSKPLWTHGIAPIPLTSLPLYYIPSIPLSGIGSDIIARFTKGPHDNEDDETDPGEAIFHPAILLLQILLDINPDADVAIVDDSLWCSKMEGRSVTVADVVKLVNSIIDACQIETVDGIVQFTENLEESTELSLKEKFQSYILFFFTGTTRTKTQQQALRKLKKLLSKPDPIPPAPPS</sequence>
<dbReference type="OrthoDB" id="3222453at2759"/>